<evidence type="ECO:0000256" key="3">
    <source>
        <dbReference type="ARBA" id="ARBA00023110"/>
    </source>
</evidence>
<evidence type="ECO:0000313" key="9">
    <source>
        <dbReference type="Proteomes" id="UP000262802"/>
    </source>
</evidence>
<keyword evidence="3 5" id="KW-0697">Rotamase</keyword>
<proteinExistence type="inferred from homology"/>
<dbReference type="OrthoDB" id="9814548at2"/>
<evidence type="ECO:0000256" key="4">
    <source>
        <dbReference type="ARBA" id="ARBA00023235"/>
    </source>
</evidence>
<dbReference type="SUPFAM" id="SSF54534">
    <property type="entry name" value="FKBP-like"/>
    <property type="match status" value="1"/>
</dbReference>
<sequence length="201" mass="22033">MQPAGGRPAPVAGRPLLFRKTMRTASPNLFARLALWALLPLLLALGACDNKTDFQKDIEKKIEAQKPIDDATIQDYLKKNNITDFTRTNSGLYIVWRKKIGSGVRPVRGNNVTTRYVGRIISSGLRFDSSIDNGSTCGCASFAVGGVIEGWNEALTEHMYKGEDVLLLIPSHLAYSYTGSGSTIGPFTPLLFELELLDVKQ</sequence>
<dbReference type="KEGG" id="hyh:D3Y59_10335"/>
<dbReference type="Proteomes" id="UP000262802">
    <property type="component" value="Chromosome"/>
</dbReference>
<dbReference type="PANTHER" id="PTHR43811:SF19">
    <property type="entry name" value="39 KDA FK506-BINDING NUCLEAR PROTEIN"/>
    <property type="match status" value="1"/>
</dbReference>
<dbReference type="Gene3D" id="3.10.50.40">
    <property type="match status" value="1"/>
</dbReference>
<evidence type="ECO:0000256" key="6">
    <source>
        <dbReference type="RuleBase" id="RU003915"/>
    </source>
</evidence>
<organism evidence="8 9">
    <name type="scientific">Hymenobacter oligotrophus</name>
    <dbReference type="NCBI Taxonomy" id="2319843"/>
    <lineage>
        <taxon>Bacteria</taxon>
        <taxon>Pseudomonadati</taxon>
        <taxon>Bacteroidota</taxon>
        <taxon>Cytophagia</taxon>
        <taxon>Cytophagales</taxon>
        <taxon>Hymenobacteraceae</taxon>
        <taxon>Hymenobacter</taxon>
    </lineage>
</organism>
<comment type="catalytic activity">
    <reaction evidence="1 5 6">
        <text>[protein]-peptidylproline (omega=180) = [protein]-peptidylproline (omega=0)</text>
        <dbReference type="Rhea" id="RHEA:16237"/>
        <dbReference type="Rhea" id="RHEA-COMP:10747"/>
        <dbReference type="Rhea" id="RHEA-COMP:10748"/>
        <dbReference type="ChEBI" id="CHEBI:83833"/>
        <dbReference type="ChEBI" id="CHEBI:83834"/>
        <dbReference type="EC" id="5.2.1.8"/>
    </reaction>
</comment>
<evidence type="ECO:0000259" key="7">
    <source>
        <dbReference type="PROSITE" id="PS50059"/>
    </source>
</evidence>
<gene>
    <name evidence="8" type="ORF">D3Y59_10335</name>
</gene>
<keyword evidence="4 5" id="KW-0413">Isomerase</keyword>
<comment type="similarity">
    <text evidence="2 6">Belongs to the FKBP-type PPIase family.</text>
</comment>
<evidence type="ECO:0000313" key="8">
    <source>
        <dbReference type="EMBL" id="AYA37416.1"/>
    </source>
</evidence>
<keyword evidence="9" id="KW-1185">Reference proteome</keyword>
<name>A0A3B7RDW7_9BACT</name>
<reference evidence="8 9" key="1">
    <citation type="submission" date="2018-09" db="EMBL/GenBank/DDBJ databases">
        <title>Hymenobacter medium sp. nov., isolated from R2A medium.</title>
        <authorList>
            <person name="Yingchao G."/>
        </authorList>
    </citation>
    <scope>NUCLEOTIDE SEQUENCE [LARGE SCALE GENOMIC DNA]</scope>
    <source>
        <strain evidence="9">sh-6</strain>
    </source>
</reference>
<dbReference type="InterPro" id="IPR046357">
    <property type="entry name" value="PPIase_dom_sf"/>
</dbReference>
<dbReference type="AlphaFoldDB" id="A0A3B7RDW7"/>
<dbReference type="InterPro" id="IPR001179">
    <property type="entry name" value="PPIase_FKBP_dom"/>
</dbReference>
<dbReference type="EC" id="5.2.1.8" evidence="6"/>
<dbReference type="PROSITE" id="PS50059">
    <property type="entry name" value="FKBP_PPIASE"/>
    <property type="match status" value="1"/>
</dbReference>
<protein>
    <recommendedName>
        <fullName evidence="6">Peptidyl-prolyl cis-trans isomerase</fullName>
        <ecNumber evidence="6">5.2.1.8</ecNumber>
    </recommendedName>
</protein>
<accession>A0A3B7RDW7</accession>
<dbReference type="EMBL" id="CP032317">
    <property type="protein sequence ID" value="AYA37416.1"/>
    <property type="molecule type" value="Genomic_DNA"/>
</dbReference>
<feature type="domain" description="PPIase FKBP-type" evidence="7">
    <location>
        <begin position="109"/>
        <end position="200"/>
    </location>
</feature>
<dbReference type="GO" id="GO:0003755">
    <property type="term" value="F:peptidyl-prolyl cis-trans isomerase activity"/>
    <property type="evidence" value="ECO:0007669"/>
    <property type="project" value="UniProtKB-UniRule"/>
</dbReference>
<evidence type="ECO:0000256" key="5">
    <source>
        <dbReference type="PROSITE-ProRule" id="PRU00277"/>
    </source>
</evidence>
<evidence type="ECO:0000256" key="2">
    <source>
        <dbReference type="ARBA" id="ARBA00006577"/>
    </source>
</evidence>
<evidence type="ECO:0000256" key="1">
    <source>
        <dbReference type="ARBA" id="ARBA00000971"/>
    </source>
</evidence>
<dbReference type="PANTHER" id="PTHR43811">
    <property type="entry name" value="FKBP-TYPE PEPTIDYL-PROLYL CIS-TRANS ISOMERASE FKPA"/>
    <property type="match status" value="1"/>
</dbReference>
<dbReference type="Pfam" id="PF00254">
    <property type="entry name" value="FKBP_C"/>
    <property type="match status" value="1"/>
</dbReference>